<feature type="region of interest" description="Disordered" evidence="1">
    <location>
        <begin position="254"/>
        <end position="315"/>
    </location>
</feature>
<name>A0A074YF69_AURSE</name>
<dbReference type="OMA" id="CAIRMCI"/>
<keyword evidence="3" id="KW-1185">Reference proteome</keyword>
<feature type="compositionally biased region" description="Polar residues" evidence="1">
    <location>
        <begin position="255"/>
        <end position="264"/>
    </location>
</feature>
<evidence type="ECO:0000313" key="2">
    <source>
        <dbReference type="EMBL" id="KEQ92732.1"/>
    </source>
</evidence>
<sequence length="407" mass="44346">MPAMAPFGIFTRRSFRRRPSTQSTSTPESASAQQKTDMGGVPSKAGSHVNDVPHRKLRHRSSSMNLLKRNRTPSGHASTRDPIATQASCDVDAALTDSTGLETEYTRGSLGARSDSQSTVKMLSGSVHSTSFANNKDNFYDSDSSSTRTATRVTPPSEAQEEVIVFGADDDSSGMSTPVPPRPPKTPQIQLPTPPFLTEDSPTKYGLRVTYSPSPDRSMAASQRQKMTGAGLFVVCGIVQSSCSQAPRLTFSKHAATQQRSATLTLPIRQARSGATDSSQSFAQSSPSLPLSDKTNLALDQSNSLPNRKLRPNLDRPFKDAPQEHVAHALPLRASQRTCYRDHDIWQRMGSNYKHPVACSICDGYDAPGDDFMTCLWCEVHVCGKCYLEFVSNGVTGMMERQQKHDA</sequence>
<organism evidence="2 3">
    <name type="scientific">Aureobasidium subglaciale (strain EXF-2481)</name>
    <name type="common">Aureobasidium pullulans var. subglaciale</name>
    <dbReference type="NCBI Taxonomy" id="1043005"/>
    <lineage>
        <taxon>Eukaryota</taxon>
        <taxon>Fungi</taxon>
        <taxon>Dikarya</taxon>
        <taxon>Ascomycota</taxon>
        <taxon>Pezizomycotina</taxon>
        <taxon>Dothideomycetes</taxon>
        <taxon>Dothideomycetidae</taxon>
        <taxon>Dothideales</taxon>
        <taxon>Saccotheciaceae</taxon>
        <taxon>Aureobasidium</taxon>
    </lineage>
</organism>
<feature type="compositionally biased region" description="Low complexity" evidence="1">
    <location>
        <begin position="141"/>
        <end position="157"/>
    </location>
</feature>
<reference evidence="2 3" key="1">
    <citation type="journal article" date="2014" name="BMC Genomics">
        <title>Genome sequencing of four Aureobasidium pullulans varieties: biotechnological potential, stress tolerance, and description of new species.</title>
        <authorList>
            <person name="Gostin Ar C."/>
            <person name="Ohm R.A."/>
            <person name="Kogej T."/>
            <person name="Sonjak S."/>
            <person name="Turk M."/>
            <person name="Zajc J."/>
            <person name="Zalar P."/>
            <person name="Grube M."/>
            <person name="Sun H."/>
            <person name="Han J."/>
            <person name="Sharma A."/>
            <person name="Chiniquy J."/>
            <person name="Ngan C.Y."/>
            <person name="Lipzen A."/>
            <person name="Barry K."/>
            <person name="Grigoriev I.V."/>
            <person name="Gunde-Cimerman N."/>
        </authorList>
    </citation>
    <scope>NUCLEOTIDE SEQUENCE [LARGE SCALE GENOMIC DNA]</scope>
    <source>
        <strain evidence="2 3">EXF-2481</strain>
    </source>
</reference>
<feature type="compositionally biased region" description="Low complexity" evidence="1">
    <location>
        <begin position="20"/>
        <end position="33"/>
    </location>
</feature>
<feature type="region of interest" description="Disordered" evidence="1">
    <location>
        <begin position="1"/>
        <end position="84"/>
    </location>
</feature>
<feature type="region of interest" description="Disordered" evidence="1">
    <location>
        <begin position="138"/>
        <end position="204"/>
    </location>
</feature>
<feature type="compositionally biased region" description="Low complexity" evidence="1">
    <location>
        <begin position="278"/>
        <end position="292"/>
    </location>
</feature>
<dbReference type="AlphaFoldDB" id="A0A074YF69"/>
<evidence type="ECO:0000313" key="3">
    <source>
        <dbReference type="Proteomes" id="UP000030641"/>
    </source>
</evidence>
<proteinExistence type="predicted"/>
<protein>
    <submittedName>
        <fullName evidence="2">Uncharacterized protein</fullName>
    </submittedName>
</protein>
<dbReference type="EMBL" id="KL584769">
    <property type="protein sequence ID" value="KEQ92732.1"/>
    <property type="molecule type" value="Genomic_DNA"/>
</dbReference>
<dbReference type="STRING" id="1043005.A0A074YF69"/>
<dbReference type="Proteomes" id="UP000030641">
    <property type="component" value="Unassembled WGS sequence"/>
</dbReference>
<feature type="compositionally biased region" description="Polar residues" evidence="1">
    <location>
        <begin position="293"/>
        <end position="306"/>
    </location>
</feature>
<dbReference type="RefSeq" id="XP_013341258.1">
    <property type="nucleotide sequence ID" value="XM_013485804.1"/>
</dbReference>
<dbReference type="OrthoDB" id="3855901at2759"/>
<accession>A0A074YF69</accession>
<evidence type="ECO:0000256" key="1">
    <source>
        <dbReference type="SAM" id="MobiDB-lite"/>
    </source>
</evidence>
<gene>
    <name evidence="2" type="ORF">AUEXF2481DRAFT_415327</name>
</gene>
<dbReference type="InParanoid" id="A0A074YF69"/>
<dbReference type="HOGENOM" id="CLU_771543_0_0_1"/>
<dbReference type="GeneID" id="25366897"/>